<accession>A0ABU2ZH11</accession>
<dbReference type="RefSeq" id="WP_311340473.1">
    <property type="nucleotide sequence ID" value="NZ_JAVRHS010000004.1"/>
</dbReference>
<dbReference type="Gene3D" id="3.20.20.450">
    <property type="entry name" value="EAL domain"/>
    <property type="match status" value="1"/>
</dbReference>
<dbReference type="CDD" id="cd01948">
    <property type="entry name" value="EAL"/>
    <property type="match status" value="1"/>
</dbReference>
<sequence length="265" mass="28978">MAQVRNISSGEASLPQVKDRCAGCRDGTQLGFSFTMAFQPIVDLAAHAIWGYEALVRGPDGQSAASILEQVDEQSVYAFDQACRIKAIELAAPLLPRDGRTKLSINFKPNAVYEPAACIRATLNAARNTHFDRSQLMFEFTEDEQMRDVAHVRLIVDAYRKFGFTTAIDDFGAGHAGLTLLADLVPDVIKLDMSLIRNIESSSSRQIIVRSVAQMAEALGVVCLAEGLETQEEVQTVRALGIDLCQGYFFARPAINALPQVHFAV</sequence>
<dbReference type="PANTHER" id="PTHR33121">
    <property type="entry name" value="CYCLIC DI-GMP PHOSPHODIESTERASE PDEF"/>
    <property type="match status" value="1"/>
</dbReference>
<comment type="caution">
    <text evidence="2">The sequence shown here is derived from an EMBL/GenBank/DDBJ whole genome shotgun (WGS) entry which is preliminary data.</text>
</comment>
<evidence type="ECO:0000313" key="2">
    <source>
        <dbReference type="EMBL" id="MDT0575891.1"/>
    </source>
</evidence>
<dbReference type="PROSITE" id="PS50883">
    <property type="entry name" value="EAL"/>
    <property type="match status" value="1"/>
</dbReference>
<dbReference type="InterPro" id="IPR050706">
    <property type="entry name" value="Cyclic-di-GMP_PDE-like"/>
</dbReference>
<reference evidence="2 3" key="1">
    <citation type="submission" date="2023-09" db="EMBL/GenBank/DDBJ databases">
        <authorList>
            <person name="Rey-Velasco X."/>
        </authorList>
    </citation>
    <scope>NUCLEOTIDE SEQUENCE [LARGE SCALE GENOMIC DNA]</scope>
    <source>
        <strain evidence="2 3">F390</strain>
    </source>
</reference>
<feature type="domain" description="EAL" evidence="1">
    <location>
        <begin position="17"/>
        <end position="265"/>
    </location>
</feature>
<dbReference type="InterPro" id="IPR001633">
    <property type="entry name" value="EAL_dom"/>
</dbReference>
<proteinExistence type="predicted"/>
<gene>
    <name evidence="2" type="ORF">RM533_06805</name>
</gene>
<keyword evidence="3" id="KW-1185">Reference proteome</keyword>
<dbReference type="EMBL" id="JAVRHS010000004">
    <property type="protein sequence ID" value="MDT0575891.1"/>
    <property type="molecule type" value="Genomic_DNA"/>
</dbReference>
<dbReference type="InterPro" id="IPR035919">
    <property type="entry name" value="EAL_sf"/>
</dbReference>
<organism evidence="2 3">
    <name type="scientific">Croceicoccus esteveae</name>
    <dbReference type="NCBI Taxonomy" id="3075597"/>
    <lineage>
        <taxon>Bacteria</taxon>
        <taxon>Pseudomonadati</taxon>
        <taxon>Pseudomonadota</taxon>
        <taxon>Alphaproteobacteria</taxon>
        <taxon>Sphingomonadales</taxon>
        <taxon>Erythrobacteraceae</taxon>
        <taxon>Croceicoccus</taxon>
    </lineage>
</organism>
<evidence type="ECO:0000259" key="1">
    <source>
        <dbReference type="PROSITE" id="PS50883"/>
    </source>
</evidence>
<name>A0ABU2ZH11_9SPHN</name>
<evidence type="ECO:0000313" key="3">
    <source>
        <dbReference type="Proteomes" id="UP001259803"/>
    </source>
</evidence>
<dbReference type="PANTHER" id="PTHR33121:SF15">
    <property type="entry name" value="BLUE LIGHT- AND TEMPERATURE-REGULATED ANTIREPRESSOR BLUF"/>
    <property type="match status" value="1"/>
</dbReference>
<dbReference type="Proteomes" id="UP001259803">
    <property type="component" value="Unassembled WGS sequence"/>
</dbReference>
<protein>
    <submittedName>
        <fullName evidence="2">EAL domain-containing protein</fullName>
    </submittedName>
</protein>
<dbReference type="SUPFAM" id="SSF141868">
    <property type="entry name" value="EAL domain-like"/>
    <property type="match status" value="1"/>
</dbReference>
<dbReference type="Pfam" id="PF00563">
    <property type="entry name" value="EAL"/>
    <property type="match status" value="1"/>
</dbReference>
<dbReference type="SMART" id="SM00052">
    <property type="entry name" value="EAL"/>
    <property type="match status" value="1"/>
</dbReference>